<dbReference type="InterPro" id="IPR050513">
    <property type="entry name" value="RavA_ATPases"/>
</dbReference>
<dbReference type="PANTHER" id="PTHR32204:SF0">
    <property type="entry name" value="ATPASE RAVA"/>
    <property type="match status" value="1"/>
</dbReference>
<keyword evidence="1" id="KW-0175">Coiled coil</keyword>
<dbReference type="InterPro" id="IPR041538">
    <property type="entry name" value="RavA-like_AAA_lid"/>
</dbReference>
<dbReference type="EMBL" id="PGCK01000010">
    <property type="protein sequence ID" value="MCD1295711.1"/>
    <property type="molecule type" value="Genomic_DNA"/>
</dbReference>
<dbReference type="Pfam" id="PF17868">
    <property type="entry name" value="AAA_lid_8"/>
    <property type="match status" value="1"/>
</dbReference>
<dbReference type="AlphaFoldDB" id="A0AAP2RDP2"/>
<dbReference type="InterPro" id="IPR013087">
    <property type="entry name" value="Znf_C2H2_type"/>
</dbReference>
<dbReference type="PANTHER" id="PTHR32204">
    <property type="entry name" value="ATPASE RAVA"/>
    <property type="match status" value="1"/>
</dbReference>
<accession>A0AAP2RDP2</accession>
<evidence type="ECO:0000313" key="3">
    <source>
        <dbReference type="EMBL" id="MCD1295711.1"/>
    </source>
</evidence>
<dbReference type="InterPro" id="IPR027417">
    <property type="entry name" value="P-loop_NTPase"/>
</dbReference>
<organism evidence="3 4">
    <name type="scientific">Methanooceanicella nereidis</name>
    <dbReference type="NCBI Taxonomy" id="2052831"/>
    <lineage>
        <taxon>Archaea</taxon>
        <taxon>Methanobacteriati</taxon>
        <taxon>Methanobacteriota</taxon>
        <taxon>Stenosarchaea group</taxon>
        <taxon>Methanomicrobia</taxon>
        <taxon>Methanocellales</taxon>
        <taxon>Methanocellaceae</taxon>
        <taxon>Methanooceanicella</taxon>
    </lineage>
</organism>
<keyword evidence="4" id="KW-1185">Reference proteome</keyword>
<dbReference type="RefSeq" id="WP_230742567.1">
    <property type="nucleotide sequence ID" value="NZ_PGCK01000010.1"/>
</dbReference>
<evidence type="ECO:0000259" key="2">
    <source>
        <dbReference type="PROSITE" id="PS50157"/>
    </source>
</evidence>
<dbReference type="Pfam" id="PF20030">
    <property type="entry name" value="bpMoxR"/>
    <property type="match status" value="1"/>
</dbReference>
<feature type="coiled-coil region" evidence="1">
    <location>
        <begin position="382"/>
        <end position="409"/>
    </location>
</feature>
<gene>
    <name evidence="3" type="ORF">CUJ83_11950</name>
</gene>
<proteinExistence type="predicted"/>
<dbReference type="Proteomes" id="UP001320159">
    <property type="component" value="Unassembled WGS sequence"/>
</dbReference>
<dbReference type="SUPFAM" id="SSF52540">
    <property type="entry name" value="P-loop containing nucleoside triphosphate hydrolases"/>
    <property type="match status" value="1"/>
</dbReference>
<name>A0AAP2RDP2_9EURY</name>
<feature type="domain" description="C2H2-type" evidence="2">
    <location>
        <begin position="313"/>
        <end position="343"/>
    </location>
</feature>
<evidence type="ECO:0000256" key="1">
    <source>
        <dbReference type="SAM" id="Coils"/>
    </source>
</evidence>
<dbReference type="PROSITE" id="PS50157">
    <property type="entry name" value="ZINC_FINGER_C2H2_2"/>
    <property type="match status" value="1"/>
</dbReference>
<dbReference type="CDD" id="cd00009">
    <property type="entry name" value="AAA"/>
    <property type="match status" value="1"/>
</dbReference>
<dbReference type="Gene3D" id="3.40.50.300">
    <property type="entry name" value="P-loop containing nucleotide triphosphate hydrolases"/>
    <property type="match status" value="1"/>
</dbReference>
<evidence type="ECO:0000313" key="4">
    <source>
        <dbReference type="Proteomes" id="UP001320159"/>
    </source>
</evidence>
<reference evidence="3 4" key="1">
    <citation type="submission" date="2017-11" db="EMBL/GenBank/DDBJ databases">
        <title>Isolation and Characterization of Family Methanocellaceae Species from Potential Methane Hydrate Area Offshore Southwestern Taiwan.</title>
        <authorList>
            <person name="Zhang W.-L."/>
            <person name="Chen W.-C."/>
            <person name="Lai M.-C."/>
            <person name="Chen S.-C."/>
        </authorList>
    </citation>
    <scope>NUCLEOTIDE SEQUENCE [LARGE SCALE GENOMIC DNA]</scope>
    <source>
        <strain evidence="3 4">CWC-04</strain>
    </source>
</reference>
<sequence>MSEFEDHFKERSDEINCALLAIISGENLLYLGPPGTAKSLLSKNICEVVDGYFFYYLLTRFTTPEEIFGPLSLKALQHDDFRRKVDGYLPTAHIAFLDEIFKSNSSILNSLLTILNEKRFHNGRDVIKIPLLSVFGASNELPDEDENLEALYDRFLFRCSVSCVRDENNFKELIFGDADSFKPSFKIPLEKIDEIKRVSGKVKIDRDVEKIILETRKEFLRKNIHLSDRRWKKIVNVLKIASASMGNEVVDRSMVLLLQHMTWDTPSQKEHIRNILIDQIISGGESLEKLKKDVTDLYFLVQRTMDYKFPLPIRCYQCNEIFDTSKKLGVHRKIFSNHMYYDPHRISLNLRYFNYPDLVKVLKEEYKWNFIDNTPERSRSYATELVDLKERFEHARKKVEEEFELLKKLFAENIWITENDRIEVLNRYEHKINPLQEIKETFRMIESMLEQNEQISIVEKMSSLEATAQ</sequence>
<dbReference type="InterPro" id="IPR045427">
    <property type="entry name" value="MoxR"/>
</dbReference>
<comment type="caution">
    <text evidence="3">The sequence shown here is derived from an EMBL/GenBank/DDBJ whole genome shotgun (WGS) entry which is preliminary data.</text>
</comment>
<protein>
    <submittedName>
        <fullName evidence="3">ATPase</fullName>
    </submittedName>
</protein>